<dbReference type="Gene3D" id="3.40.50.11660">
    <property type="entry name" value="Glycosyl transferase family 10, C-terminal domain"/>
    <property type="match status" value="1"/>
</dbReference>
<comment type="pathway">
    <text evidence="2">Protein modification; protein glycosylation.</text>
</comment>
<dbReference type="SUPFAM" id="SSF53756">
    <property type="entry name" value="UDP-Glycosyltransferase/glycogen phosphorylase"/>
    <property type="match status" value="1"/>
</dbReference>
<dbReference type="InterPro" id="IPR038577">
    <property type="entry name" value="GT10-like_C_sf"/>
</dbReference>
<comment type="caution">
    <text evidence="14">The sequence shown here is derived from an EMBL/GenBank/DDBJ whole genome shotgun (WGS) entry which is preliminary data.</text>
</comment>
<evidence type="ECO:0000313" key="14">
    <source>
        <dbReference type="EMBL" id="KOB67350.1"/>
    </source>
</evidence>
<feature type="domain" description="Fucosyltransferase C-terminal" evidence="12">
    <location>
        <begin position="220"/>
        <end position="328"/>
    </location>
</feature>
<feature type="non-terminal residue" evidence="14">
    <location>
        <position position="1"/>
    </location>
</feature>
<dbReference type="AlphaFoldDB" id="A0A0L7KW49"/>
<comment type="subcellular location">
    <subcellularLocation>
        <location evidence="1 11">Golgi apparatus</location>
        <location evidence="1 11">Golgi stack membrane</location>
        <topology evidence="1 11">Single-pass type II membrane protein</topology>
    </subcellularLocation>
</comment>
<proteinExistence type="inferred from homology"/>
<evidence type="ECO:0000256" key="2">
    <source>
        <dbReference type="ARBA" id="ARBA00004922"/>
    </source>
</evidence>
<keyword evidence="5 11" id="KW-0808">Transferase</keyword>
<keyword evidence="10" id="KW-0325">Glycoprotein</keyword>
<dbReference type="Proteomes" id="UP000037510">
    <property type="component" value="Unassembled WGS sequence"/>
</dbReference>
<keyword evidence="9" id="KW-0472">Membrane</keyword>
<evidence type="ECO:0000256" key="3">
    <source>
        <dbReference type="ARBA" id="ARBA00008919"/>
    </source>
</evidence>
<dbReference type="EC" id="2.4.1.-" evidence="11"/>
<protein>
    <recommendedName>
        <fullName evidence="11">Fucosyltransferase</fullName>
        <ecNumber evidence="11">2.4.1.-</ecNumber>
    </recommendedName>
</protein>
<dbReference type="InterPro" id="IPR001503">
    <property type="entry name" value="Glyco_trans_10"/>
</dbReference>
<keyword evidence="11" id="KW-0333">Golgi apparatus</keyword>
<dbReference type="PANTHER" id="PTHR11929:SF226">
    <property type="entry name" value="ATP-DEPENDENT DNA HELICASE-RELATED"/>
    <property type="match status" value="1"/>
</dbReference>
<evidence type="ECO:0000256" key="4">
    <source>
        <dbReference type="ARBA" id="ARBA00022676"/>
    </source>
</evidence>
<dbReference type="UniPathway" id="UPA00378"/>
<feature type="domain" description="Fucosyltransferase N-terminal" evidence="13">
    <location>
        <begin position="71"/>
        <end position="140"/>
    </location>
</feature>
<evidence type="ECO:0000256" key="7">
    <source>
        <dbReference type="ARBA" id="ARBA00022968"/>
    </source>
</evidence>
<accession>A0A0L7KW49</accession>
<keyword evidence="4 11" id="KW-0328">Glycosyltransferase</keyword>
<evidence type="ECO:0000256" key="6">
    <source>
        <dbReference type="ARBA" id="ARBA00022692"/>
    </source>
</evidence>
<dbReference type="STRING" id="104452.A0A0L7KW49"/>
<evidence type="ECO:0000256" key="11">
    <source>
        <dbReference type="RuleBase" id="RU003832"/>
    </source>
</evidence>
<evidence type="ECO:0000259" key="13">
    <source>
        <dbReference type="Pfam" id="PF17039"/>
    </source>
</evidence>
<keyword evidence="6 11" id="KW-0812">Transmembrane</keyword>
<keyword evidence="8" id="KW-1133">Transmembrane helix</keyword>
<dbReference type="PANTHER" id="PTHR11929">
    <property type="entry name" value="ALPHA- 1,3 -FUCOSYLTRANSFERASE"/>
    <property type="match status" value="1"/>
</dbReference>
<dbReference type="Pfam" id="PF00852">
    <property type="entry name" value="Glyco_transf_10"/>
    <property type="match status" value="1"/>
</dbReference>
<evidence type="ECO:0000256" key="1">
    <source>
        <dbReference type="ARBA" id="ARBA00004447"/>
    </source>
</evidence>
<evidence type="ECO:0000256" key="5">
    <source>
        <dbReference type="ARBA" id="ARBA00022679"/>
    </source>
</evidence>
<dbReference type="InterPro" id="IPR055270">
    <property type="entry name" value="Glyco_tran_10_C"/>
</dbReference>
<evidence type="ECO:0000259" key="12">
    <source>
        <dbReference type="Pfam" id="PF00852"/>
    </source>
</evidence>
<dbReference type="Pfam" id="PF17039">
    <property type="entry name" value="Glyco_tran_10_N"/>
    <property type="match status" value="1"/>
</dbReference>
<evidence type="ECO:0000256" key="9">
    <source>
        <dbReference type="ARBA" id="ARBA00023136"/>
    </source>
</evidence>
<name>A0A0L7KW49_OPEBR</name>
<comment type="similarity">
    <text evidence="3 11">Belongs to the glycosyltransferase 10 family.</text>
</comment>
<gene>
    <name evidence="14" type="ORF">OBRU01_19843</name>
</gene>
<evidence type="ECO:0000313" key="15">
    <source>
        <dbReference type="Proteomes" id="UP000037510"/>
    </source>
</evidence>
<dbReference type="GO" id="GO:0046920">
    <property type="term" value="F:alpha-(1-&gt;3)-fucosyltransferase activity"/>
    <property type="evidence" value="ECO:0007669"/>
    <property type="project" value="TreeGrafter"/>
</dbReference>
<reference evidence="14 15" key="1">
    <citation type="journal article" date="2015" name="Genome Biol. Evol.">
        <title>The genome of winter moth (Operophtera brumata) provides a genomic perspective on sexual dimorphism and phenology.</title>
        <authorList>
            <person name="Derks M.F."/>
            <person name="Smit S."/>
            <person name="Salis L."/>
            <person name="Schijlen E."/>
            <person name="Bossers A."/>
            <person name="Mateman C."/>
            <person name="Pijl A.S."/>
            <person name="de Ridder D."/>
            <person name="Groenen M.A."/>
            <person name="Visser M.E."/>
            <person name="Megens H.J."/>
        </authorList>
    </citation>
    <scope>NUCLEOTIDE SEQUENCE [LARGE SCALE GENOMIC DNA]</scope>
    <source>
        <strain evidence="14">WM2013NL</strain>
        <tissue evidence="14">Head and thorax</tissue>
    </source>
</reference>
<organism evidence="14 15">
    <name type="scientific">Operophtera brumata</name>
    <name type="common">Winter moth</name>
    <name type="synonym">Phalaena brumata</name>
    <dbReference type="NCBI Taxonomy" id="104452"/>
    <lineage>
        <taxon>Eukaryota</taxon>
        <taxon>Metazoa</taxon>
        <taxon>Ecdysozoa</taxon>
        <taxon>Arthropoda</taxon>
        <taxon>Hexapoda</taxon>
        <taxon>Insecta</taxon>
        <taxon>Pterygota</taxon>
        <taxon>Neoptera</taxon>
        <taxon>Endopterygota</taxon>
        <taxon>Lepidoptera</taxon>
        <taxon>Glossata</taxon>
        <taxon>Ditrysia</taxon>
        <taxon>Geometroidea</taxon>
        <taxon>Geometridae</taxon>
        <taxon>Larentiinae</taxon>
        <taxon>Operophtera</taxon>
    </lineage>
</organism>
<dbReference type="GO" id="GO:0032580">
    <property type="term" value="C:Golgi cisterna membrane"/>
    <property type="evidence" value="ECO:0007669"/>
    <property type="project" value="UniProtKB-SubCell"/>
</dbReference>
<evidence type="ECO:0000256" key="10">
    <source>
        <dbReference type="ARBA" id="ARBA00023180"/>
    </source>
</evidence>
<keyword evidence="7" id="KW-0735">Signal-anchor</keyword>
<dbReference type="InterPro" id="IPR031481">
    <property type="entry name" value="Glyco_tran_10_N"/>
</dbReference>
<sequence length="331" mass="38268">VLVLFYFNNLIFTEFKYQGNTSYKNVLLQSSSVQSVYYEKRKSWITSKLGSILFKNEEFPELREDFANITYVILIWKRHDPLEECSVKNCIFSGDDSLLNTADAVVVHLHTALIPHTDNRSPFQRWIFLDDESPVNSFSQAQKKPTLSDADIPVPYGRTIAFQTPYPSTQPISELVPNWEIKRRDVLANILISNCGIPYRTTVIEELKTLLGLHVYGGCALENTKCKEYITEKLYHHAYSRGAIPIIQGPSIEDCERLLPPNSYLHLDNYATLEDLAKDVKDISESNERLTSFHMWRYNFNAKNEHAYFGTKSYHLCRLCEAMNYNDKTTH</sequence>
<dbReference type="EMBL" id="JTDY01005122">
    <property type="protein sequence ID" value="KOB67350.1"/>
    <property type="molecule type" value="Genomic_DNA"/>
</dbReference>
<feature type="non-terminal residue" evidence="14">
    <location>
        <position position="331"/>
    </location>
</feature>
<keyword evidence="15" id="KW-1185">Reference proteome</keyword>
<evidence type="ECO:0000256" key="8">
    <source>
        <dbReference type="ARBA" id="ARBA00022989"/>
    </source>
</evidence>